<sequence>MTLQNESPEGGGVACWNGNIKTLQRTASGNTVDNLVYSYTGNQLTGLTGCIILKKVYSKVTLDINLKCKNHRGGKMKNLLDFYFVTGLLSKDEEVKAIPFTLAPDYPRGSAELEEVMHSILVGECVMWDSTSFLGFITPVPPIEGQVVIGCGLNCSDTTRQVFLVVNLVDRILIQASQVPRVMSLYLLFNRRLVTLPVTTIW</sequence>
<organism evidence="1 2">
    <name type="scientific">Butyricimonas virosa</name>
    <dbReference type="NCBI Taxonomy" id="544645"/>
    <lineage>
        <taxon>Bacteria</taxon>
        <taxon>Pseudomonadati</taxon>
        <taxon>Bacteroidota</taxon>
        <taxon>Bacteroidia</taxon>
        <taxon>Bacteroidales</taxon>
        <taxon>Odoribacteraceae</taxon>
        <taxon>Butyricimonas</taxon>
    </lineage>
</organism>
<dbReference type="AlphaFoldDB" id="A0A412WN36"/>
<name>A0A412WN36_9BACT</name>
<reference evidence="1 2" key="1">
    <citation type="submission" date="2018-08" db="EMBL/GenBank/DDBJ databases">
        <title>A genome reference for cultivated species of the human gut microbiota.</title>
        <authorList>
            <person name="Zou Y."/>
            <person name="Xue W."/>
            <person name="Luo G."/>
        </authorList>
    </citation>
    <scope>NUCLEOTIDE SEQUENCE [LARGE SCALE GENOMIC DNA]</scope>
    <source>
        <strain evidence="1 2">AF14-49</strain>
    </source>
</reference>
<proteinExistence type="predicted"/>
<protein>
    <submittedName>
        <fullName evidence="1">Uncharacterized protein</fullName>
    </submittedName>
</protein>
<dbReference type="EMBL" id="QRZA01000082">
    <property type="protein sequence ID" value="RGV28661.1"/>
    <property type="molecule type" value="Genomic_DNA"/>
</dbReference>
<accession>A0A412WN36</accession>
<evidence type="ECO:0000313" key="1">
    <source>
        <dbReference type="EMBL" id="RGV28661.1"/>
    </source>
</evidence>
<dbReference type="Proteomes" id="UP000283589">
    <property type="component" value="Unassembled WGS sequence"/>
</dbReference>
<comment type="caution">
    <text evidence="1">The sequence shown here is derived from an EMBL/GenBank/DDBJ whole genome shotgun (WGS) entry which is preliminary data.</text>
</comment>
<gene>
    <name evidence="1" type="ORF">DWW18_21330</name>
</gene>
<evidence type="ECO:0000313" key="2">
    <source>
        <dbReference type="Proteomes" id="UP000283589"/>
    </source>
</evidence>